<keyword evidence="1" id="KW-1185">Reference proteome</keyword>
<gene>
    <name evidence="2" type="primary">LOC120263475</name>
</gene>
<reference evidence="2" key="1">
    <citation type="submission" date="2025-08" db="UniProtKB">
        <authorList>
            <consortium name="RefSeq"/>
        </authorList>
    </citation>
    <scope>IDENTIFICATION</scope>
</reference>
<accession>A0AB40BIY2</accession>
<dbReference type="Gene3D" id="3.80.10.10">
    <property type="entry name" value="Ribonuclease Inhibitor"/>
    <property type="match status" value="1"/>
</dbReference>
<dbReference type="Proteomes" id="UP001515500">
    <property type="component" value="Chromosome 6"/>
</dbReference>
<proteinExistence type="predicted"/>
<protein>
    <submittedName>
        <fullName evidence="2">Disease resistance protein UNI-like</fullName>
    </submittedName>
</protein>
<name>A0AB40BIY2_DIOCR</name>
<evidence type="ECO:0000313" key="1">
    <source>
        <dbReference type="Proteomes" id="UP001515500"/>
    </source>
</evidence>
<dbReference type="GeneID" id="120263475"/>
<dbReference type="AlphaFoldDB" id="A0AB40BIY2"/>
<dbReference type="InterPro" id="IPR032675">
    <property type="entry name" value="LRR_dom_sf"/>
</dbReference>
<evidence type="ECO:0000313" key="2">
    <source>
        <dbReference type="RefSeq" id="XP_039127328.1"/>
    </source>
</evidence>
<dbReference type="RefSeq" id="XP_039127328.1">
    <property type="nucleotide sequence ID" value="XM_039271394.1"/>
</dbReference>
<organism evidence="1 2">
    <name type="scientific">Dioscorea cayennensis subsp. rotundata</name>
    <name type="common">White Guinea yam</name>
    <name type="synonym">Dioscorea rotundata</name>
    <dbReference type="NCBI Taxonomy" id="55577"/>
    <lineage>
        <taxon>Eukaryota</taxon>
        <taxon>Viridiplantae</taxon>
        <taxon>Streptophyta</taxon>
        <taxon>Embryophyta</taxon>
        <taxon>Tracheophyta</taxon>
        <taxon>Spermatophyta</taxon>
        <taxon>Magnoliopsida</taxon>
        <taxon>Liliopsida</taxon>
        <taxon>Dioscoreales</taxon>
        <taxon>Dioscoreaceae</taxon>
        <taxon>Dioscorea</taxon>
    </lineage>
</organism>
<sequence length="130" mass="14999">MEGIISCKTSASSTVATLPKFKKLSLSDLPSLTSIYHGKLVFDSLCVMEIDDCPNLKKLPFLINKERPLGIRIVVSEEWWERLEWEDANLKELLQPFLDPEASRSFRLPKYQLKQTIKKGLWSELDGRNF</sequence>